<name>A0A4Q9QZH9_9GAMM</name>
<dbReference type="AlphaFoldDB" id="A0A4Q9QZH9"/>
<keyword evidence="5" id="KW-1185">Reference proteome</keyword>
<dbReference type="InterPro" id="IPR050882">
    <property type="entry name" value="Prepilin_peptidase/N-MTase"/>
</dbReference>
<organism evidence="4 5">
    <name type="scientific">Stutzerimonas kirkiae</name>
    <dbReference type="NCBI Taxonomy" id="2211392"/>
    <lineage>
        <taxon>Bacteria</taxon>
        <taxon>Pseudomonadati</taxon>
        <taxon>Pseudomonadota</taxon>
        <taxon>Gammaproteobacteria</taxon>
        <taxon>Pseudomonadales</taxon>
        <taxon>Pseudomonadaceae</taxon>
        <taxon>Stutzerimonas</taxon>
    </lineage>
</organism>
<dbReference type="OrthoDB" id="5600918at2"/>
<dbReference type="GO" id="GO:0005886">
    <property type="term" value="C:plasma membrane"/>
    <property type="evidence" value="ECO:0007669"/>
    <property type="project" value="TreeGrafter"/>
</dbReference>
<feature type="transmembrane region" description="Helical" evidence="2">
    <location>
        <begin position="82"/>
        <end position="111"/>
    </location>
</feature>
<dbReference type="GO" id="GO:0006465">
    <property type="term" value="P:signal peptide processing"/>
    <property type="evidence" value="ECO:0007669"/>
    <property type="project" value="TreeGrafter"/>
</dbReference>
<feature type="domain" description="Prepilin type IV endopeptidase peptidase" evidence="3">
    <location>
        <begin position="4"/>
        <end position="109"/>
    </location>
</feature>
<keyword evidence="2" id="KW-0472">Membrane</keyword>
<dbReference type="PANTHER" id="PTHR30487:SF0">
    <property type="entry name" value="PREPILIN LEADER PEPTIDASE_N-METHYLTRANSFERASE-RELATED"/>
    <property type="match status" value="1"/>
</dbReference>
<feature type="transmembrane region" description="Helical" evidence="2">
    <location>
        <begin position="26"/>
        <end position="43"/>
    </location>
</feature>
<evidence type="ECO:0000259" key="3">
    <source>
        <dbReference type="Pfam" id="PF01478"/>
    </source>
</evidence>
<dbReference type="InterPro" id="IPR000045">
    <property type="entry name" value="Prepilin_IV_endopep_pep"/>
</dbReference>
<sequence length="150" mass="15899">MAMLLLIAWLGLCAWTDLRERRIPNALILGGLAVACTWLLATGQSLAGASVGNALLAFLIALLLTLPGYCLGRMGAGDVKLMAVLGLASSVSHVLFSTLFAALAMVIVAWLGTRPEQRQAGRSRTSRYRPYAPFVLAGLLLFQVGIARSS</sequence>
<dbReference type="Proteomes" id="UP000292639">
    <property type="component" value="Unassembled WGS sequence"/>
</dbReference>
<comment type="similarity">
    <text evidence="1">Belongs to the peptidase A24 family.</text>
</comment>
<dbReference type="RefSeq" id="WP_131185911.1">
    <property type="nucleotide sequence ID" value="NZ_QJUO01000039.1"/>
</dbReference>
<evidence type="ECO:0000313" key="5">
    <source>
        <dbReference type="Proteomes" id="UP000292639"/>
    </source>
</evidence>
<dbReference type="GO" id="GO:0004190">
    <property type="term" value="F:aspartic-type endopeptidase activity"/>
    <property type="evidence" value="ECO:0007669"/>
    <property type="project" value="InterPro"/>
</dbReference>
<proteinExistence type="inferred from homology"/>
<evidence type="ECO:0000256" key="1">
    <source>
        <dbReference type="ARBA" id="ARBA00005801"/>
    </source>
</evidence>
<comment type="caution">
    <text evidence="4">The sequence shown here is derived from an EMBL/GenBank/DDBJ whole genome shotgun (WGS) entry which is preliminary data.</text>
</comment>
<dbReference type="Pfam" id="PF01478">
    <property type="entry name" value="Peptidase_A24"/>
    <property type="match status" value="1"/>
</dbReference>
<dbReference type="Gene3D" id="1.20.120.1220">
    <property type="match status" value="1"/>
</dbReference>
<dbReference type="PANTHER" id="PTHR30487">
    <property type="entry name" value="TYPE 4 PREPILIN-LIKE PROTEINS LEADER PEPTIDE-PROCESSING ENZYME"/>
    <property type="match status" value="1"/>
</dbReference>
<dbReference type="EMBL" id="QJUP01000035">
    <property type="protein sequence ID" value="TBU89059.1"/>
    <property type="molecule type" value="Genomic_DNA"/>
</dbReference>
<feature type="transmembrane region" description="Helical" evidence="2">
    <location>
        <begin position="55"/>
        <end position="76"/>
    </location>
</feature>
<evidence type="ECO:0000313" key="4">
    <source>
        <dbReference type="EMBL" id="TBU89059.1"/>
    </source>
</evidence>
<keyword evidence="2" id="KW-1133">Transmembrane helix</keyword>
<keyword evidence="2" id="KW-0812">Transmembrane</keyword>
<protein>
    <submittedName>
        <fullName evidence="4">Prepilin peptidase</fullName>
    </submittedName>
</protein>
<evidence type="ECO:0000256" key="2">
    <source>
        <dbReference type="SAM" id="Phobius"/>
    </source>
</evidence>
<feature type="transmembrane region" description="Helical" evidence="2">
    <location>
        <begin position="131"/>
        <end position="149"/>
    </location>
</feature>
<accession>A0A4Q9QZH9</accession>
<gene>
    <name evidence="4" type="ORF">DNJ96_17810</name>
</gene>
<reference evidence="4 5" key="1">
    <citation type="submission" date="2018-06" db="EMBL/GenBank/DDBJ databases">
        <title>Three novel Pseudomonas species isolated from symptomatic oak.</title>
        <authorList>
            <person name="Bueno-Gonzalez V."/>
            <person name="Brady C."/>
        </authorList>
    </citation>
    <scope>NUCLEOTIDE SEQUENCE [LARGE SCALE GENOMIC DNA]</scope>
    <source>
        <strain evidence="4 5">P17C</strain>
    </source>
</reference>